<evidence type="ECO:0000259" key="2">
    <source>
        <dbReference type="PROSITE" id="PS50846"/>
    </source>
</evidence>
<dbReference type="InterPro" id="IPR036163">
    <property type="entry name" value="HMA_dom_sf"/>
</dbReference>
<dbReference type="EMBL" id="LGIA01000182">
    <property type="protein sequence ID" value="KOH43557.1"/>
    <property type="molecule type" value="Genomic_DNA"/>
</dbReference>
<feature type="chain" id="PRO_5005591130" evidence="1">
    <location>
        <begin position="22"/>
        <end position="129"/>
    </location>
</feature>
<name>A0A0L8V5R9_9BACT</name>
<keyword evidence="1" id="KW-0732">Signal</keyword>
<protein>
    <submittedName>
        <fullName evidence="3">ATPase</fullName>
    </submittedName>
</protein>
<evidence type="ECO:0000313" key="3">
    <source>
        <dbReference type="EMBL" id="KOH43557.1"/>
    </source>
</evidence>
<reference evidence="4" key="1">
    <citation type="submission" date="2015-07" db="EMBL/GenBank/DDBJ databases">
        <title>Genome sequencing of Sunxiuqinia dokdonensis strain SK.</title>
        <authorList>
            <person name="Ahn S."/>
            <person name="Kim B.-C."/>
        </authorList>
    </citation>
    <scope>NUCLEOTIDE SEQUENCE [LARGE SCALE GENOMIC DNA]</scope>
    <source>
        <strain evidence="4">SK</strain>
    </source>
</reference>
<dbReference type="PATRIC" id="fig|1409788.3.peg.3726"/>
<dbReference type="PROSITE" id="PS50846">
    <property type="entry name" value="HMA_2"/>
    <property type="match status" value="1"/>
</dbReference>
<dbReference type="Pfam" id="PF00403">
    <property type="entry name" value="HMA"/>
    <property type="match status" value="1"/>
</dbReference>
<dbReference type="SUPFAM" id="SSF55008">
    <property type="entry name" value="HMA, heavy metal-associated domain"/>
    <property type="match status" value="1"/>
</dbReference>
<comment type="caution">
    <text evidence="3">The sequence shown here is derived from an EMBL/GenBank/DDBJ whole genome shotgun (WGS) entry which is preliminary data.</text>
</comment>
<dbReference type="STRING" id="1409788.NC99_36410"/>
<dbReference type="GO" id="GO:0046872">
    <property type="term" value="F:metal ion binding"/>
    <property type="evidence" value="ECO:0007669"/>
    <property type="project" value="InterPro"/>
</dbReference>
<dbReference type="OrthoDB" id="5513217at2"/>
<evidence type="ECO:0000256" key="1">
    <source>
        <dbReference type="SAM" id="SignalP"/>
    </source>
</evidence>
<dbReference type="CDD" id="cd00371">
    <property type="entry name" value="HMA"/>
    <property type="match status" value="1"/>
</dbReference>
<accession>A0A0L8V5R9</accession>
<sequence length="129" mass="14335">MKTKVMMLAILIMMGAGNVLAKSKTEKFKVSGNCGMCEKRIEKAANAVEGVTSADWDKKTKMIQVVFDESETDVDRVQKAIAKVGHDTPKHKASDEVYSELPGCCQYDRSAKAEKAHDHDHDHDHGHQH</sequence>
<organism evidence="3 4">
    <name type="scientific">Sunxiuqinia dokdonensis</name>
    <dbReference type="NCBI Taxonomy" id="1409788"/>
    <lineage>
        <taxon>Bacteria</taxon>
        <taxon>Pseudomonadati</taxon>
        <taxon>Bacteroidota</taxon>
        <taxon>Bacteroidia</taxon>
        <taxon>Marinilabiliales</taxon>
        <taxon>Prolixibacteraceae</taxon>
        <taxon>Sunxiuqinia</taxon>
    </lineage>
</organism>
<feature type="signal peptide" evidence="1">
    <location>
        <begin position="1"/>
        <end position="21"/>
    </location>
</feature>
<keyword evidence="4" id="KW-1185">Reference proteome</keyword>
<dbReference type="Proteomes" id="UP000036958">
    <property type="component" value="Unassembled WGS sequence"/>
</dbReference>
<evidence type="ECO:0000313" key="4">
    <source>
        <dbReference type="Proteomes" id="UP000036958"/>
    </source>
</evidence>
<dbReference type="RefSeq" id="WP_053186433.1">
    <property type="nucleotide sequence ID" value="NZ_LGIA01000182.1"/>
</dbReference>
<proteinExistence type="predicted"/>
<dbReference type="Gene3D" id="3.30.70.100">
    <property type="match status" value="1"/>
</dbReference>
<dbReference type="AlphaFoldDB" id="A0A0L8V5R9"/>
<gene>
    <name evidence="3" type="ORF">NC99_36410</name>
</gene>
<feature type="domain" description="HMA" evidence="2">
    <location>
        <begin position="23"/>
        <end position="89"/>
    </location>
</feature>
<dbReference type="InterPro" id="IPR006121">
    <property type="entry name" value="HMA_dom"/>
</dbReference>